<dbReference type="PROSITE" id="PS51473">
    <property type="entry name" value="GNK2"/>
    <property type="match status" value="2"/>
</dbReference>
<dbReference type="GO" id="GO:0004674">
    <property type="term" value="F:protein serine/threonine kinase activity"/>
    <property type="evidence" value="ECO:0007669"/>
    <property type="project" value="UniProtKB-KW"/>
</dbReference>
<dbReference type="AlphaFoldDB" id="A0A1J3D345"/>
<evidence type="ECO:0000256" key="3">
    <source>
        <dbReference type="ARBA" id="ARBA00022553"/>
    </source>
</evidence>
<keyword evidence="10 15" id="KW-0067">ATP-binding</keyword>
<evidence type="ECO:0000256" key="14">
    <source>
        <dbReference type="ARBA" id="ARBA00023180"/>
    </source>
</evidence>
<keyword evidence="6 17" id="KW-0732">Signal</keyword>
<dbReference type="CDD" id="cd23509">
    <property type="entry name" value="Gnk2-like"/>
    <property type="match status" value="2"/>
</dbReference>
<dbReference type="InterPro" id="IPR001245">
    <property type="entry name" value="Ser-Thr/Tyr_kinase_cat_dom"/>
</dbReference>
<evidence type="ECO:0000256" key="13">
    <source>
        <dbReference type="ARBA" id="ARBA00023170"/>
    </source>
</evidence>
<dbReference type="InterPro" id="IPR008271">
    <property type="entry name" value="Ser/Thr_kinase_AS"/>
</dbReference>
<keyword evidence="4" id="KW-0808">Transferase</keyword>
<evidence type="ECO:0000256" key="16">
    <source>
        <dbReference type="SAM" id="Phobius"/>
    </source>
</evidence>
<dbReference type="Gene3D" id="1.10.510.10">
    <property type="entry name" value="Transferase(Phosphotransferase) domain 1"/>
    <property type="match status" value="1"/>
</dbReference>
<feature type="binding site" evidence="15">
    <location>
        <position position="375"/>
    </location>
    <ligand>
        <name>ATP</name>
        <dbReference type="ChEBI" id="CHEBI:30616"/>
    </ligand>
</feature>
<dbReference type="GO" id="GO:0005524">
    <property type="term" value="F:ATP binding"/>
    <property type="evidence" value="ECO:0007669"/>
    <property type="project" value="UniProtKB-UniRule"/>
</dbReference>
<evidence type="ECO:0000259" key="18">
    <source>
        <dbReference type="PROSITE" id="PS50011"/>
    </source>
</evidence>
<reference evidence="20" key="1">
    <citation type="submission" date="2016-07" db="EMBL/GenBank/DDBJ databases">
        <title>De novo transcriptome assembly of four accessions of the metal hyperaccumulator plant Noccaea caerulescens.</title>
        <authorList>
            <person name="Blande D."/>
            <person name="Halimaa P."/>
            <person name="Tervahauta A.I."/>
            <person name="Aarts M.G."/>
            <person name="Karenlampi S.O."/>
        </authorList>
    </citation>
    <scope>NUCLEOTIDE SEQUENCE</scope>
</reference>
<dbReference type="InterPro" id="IPR011009">
    <property type="entry name" value="Kinase-like_dom_sf"/>
</dbReference>
<dbReference type="FunFam" id="3.30.200.20:FF:000142">
    <property type="entry name" value="Cysteine-rich receptor-like protein kinase 10"/>
    <property type="match status" value="1"/>
</dbReference>
<feature type="domain" description="Gnk2-homologous" evidence="19">
    <location>
        <begin position="20"/>
        <end position="133"/>
    </location>
</feature>
<name>A0A1J3D345_NOCCA</name>
<feature type="chain" id="PRO_5009619934" evidence="17">
    <location>
        <begin position="28"/>
        <end position="666"/>
    </location>
</feature>
<evidence type="ECO:0000256" key="7">
    <source>
        <dbReference type="ARBA" id="ARBA00022737"/>
    </source>
</evidence>
<feature type="signal peptide" evidence="17">
    <location>
        <begin position="1"/>
        <end position="27"/>
    </location>
</feature>
<dbReference type="Pfam" id="PF01657">
    <property type="entry name" value="Stress-antifung"/>
    <property type="match status" value="2"/>
</dbReference>
<comment type="subcellular location">
    <subcellularLocation>
        <location evidence="1">Membrane</location>
        <topology evidence="1">Single-pass membrane protein</topology>
    </subcellularLocation>
</comment>
<dbReference type="PANTHER" id="PTHR27002">
    <property type="entry name" value="RECEPTOR-LIKE SERINE/THREONINE-PROTEIN KINASE SD1-8"/>
    <property type="match status" value="1"/>
</dbReference>
<evidence type="ECO:0000259" key="19">
    <source>
        <dbReference type="PROSITE" id="PS51473"/>
    </source>
</evidence>
<dbReference type="EMBL" id="GEVI01019792">
    <property type="protein sequence ID" value="JAU12528.1"/>
    <property type="molecule type" value="Transcribed_RNA"/>
</dbReference>
<evidence type="ECO:0000256" key="4">
    <source>
        <dbReference type="ARBA" id="ARBA00022679"/>
    </source>
</evidence>
<keyword evidence="9 20" id="KW-0418">Kinase</keyword>
<keyword evidence="12 16" id="KW-0472">Membrane</keyword>
<dbReference type="FunFam" id="3.30.430.20:FF:000007">
    <property type="entry name" value="Cysteine-rich receptor-like protein kinase 11"/>
    <property type="match status" value="1"/>
</dbReference>
<keyword evidence="7" id="KW-0677">Repeat</keyword>
<accession>A0A1J3D345</accession>
<keyword evidence="2" id="KW-0723">Serine/threonine-protein kinase</keyword>
<proteinExistence type="predicted"/>
<organism evidence="20">
    <name type="scientific">Noccaea caerulescens</name>
    <name type="common">Alpine penny-cress</name>
    <name type="synonym">Thlaspi caerulescens</name>
    <dbReference type="NCBI Taxonomy" id="107243"/>
    <lineage>
        <taxon>Eukaryota</taxon>
        <taxon>Viridiplantae</taxon>
        <taxon>Streptophyta</taxon>
        <taxon>Embryophyta</taxon>
        <taxon>Tracheophyta</taxon>
        <taxon>Spermatophyta</taxon>
        <taxon>Magnoliopsida</taxon>
        <taxon>eudicotyledons</taxon>
        <taxon>Gunneridae</taxon>
        <taxon>Pentapetalae</taxon>
        <taxon>rosids</taxon>
        <taxon>malvids</taxon>
        <taxon>Brassicales</taxon>
        <taxon>Brassicaceae</taxon>
        <taxon>Coluteocarpeae</taxon>
        <taxon>Noccaea</taxon>
    </lineage>
</organism>
<evidence type="ECO:0000256" key="11">
    <source>
        <dbReference type="ARBA" id="ARBA00022989"/>
    </source>
</evidence>
<sequence>MGKRCVMTTSLSLLLLLFLQTLKYVHASFLCYGDFSTANYSVNRDNLLSSLPSNVINNGGFYNASLGRDSGDNRVHVVALCRRGYEDQACKACLEHVIKDTKEQCPHQKETFSWVTHEPNDVSCSLRYTNHSTFGKLELSPFTINPNPNNISFIIKNMSLFSQEWTAMVNRTLEVASTAETSSVLKYYNATRTDFTEISDDVYALMQCTPDLSPSDCKRCLGECVTEFQRQFWGRQGGGVGRPSCYFRWDLFPFYKAFDNVTRVLAPPLPPPTEVSSTTTLHCGRDKKDFGGRNIAIIVVPTIINLFIFVGLICSWKRKSSHTGIKESSQSMVRFDLGTILTATHGFSPEKKLGQGGFGTVYKGILPSGQEIAVKRLTKGSGQGDMEFKNEVLLLTRLQHRNLVKLLGFCNEGNEEILVYEHVPNSSLDHFIFDEDKRWLLTWDVRCRIIEGVAKGLLYLHEDSQLRIIHRDLKASNILLDADMNPKVADFGMARLFNMDETRGETSRVVGTYGYMAPEYVKHGQFSAKSDVYSFGVMLLEMISGEKNKNFEAEGLPAFAWKRWVEGEPESIIDPYLSEHPTDEITKLIQIGLLCVQENAAKRPTMNSVIVWLARDGTLTIPKPTEAAFLTLPLSVKPTNRSFNKSKDKDSAFSVDDVSITVMYPR</sequence>
<feature type="domain" description="Protein kinase" evidence="18">
    <location>
        <begin position="347"/>
        <end position="619"/>
    </location>
</feature>
<keyword evidence="13 20" id="KW-0675">Receptor</keyword>
<dbReference type="InterPro" id="IPR038408">
    <property type="entry name" value="GNK2_sf"/>
</dbReference>
<dbReference type="Gene3D" id="3.30.430.20">
    <property type="entry name" value="Gnk2 domain, C-X8-C-X2-C motif"/>
    <property type="match status" value="2"/>
</dbReference>
<evidence type="ECO:0000256" key="10">
    <source>
        <dbReference type="ARBA" id="ARBA00022840"/>
    </source>
</evidence>
<dbReference type="InterPro" id="IPR002902">
    <property type="entry name" value="GNK2"/>
</dbReference>
<keyword evidence="11 16" id="KW-1133">Transmembrane helix</keyword>
<dbReference type="Pfam" id="PF07714">
    <property type="entry name" value="PK_Tyr_Ser-Thr"/>
    <property type="match status" value="1"/>
</dbReference>
<dbReference type="InterPro" id="IPR000719">
    <property type="entry name" value="Prot_kinase_dom"/>
</dbReference>
<dbReference type="PROSITE" id="PS00107">
    <property type="entry name" value="PROTEIN_KINASE_ATP"/>
    <property type="match status" value="1"/>
</dbReference>
<dbReference type="PROSITE" id="PS50011">
    <property type="entry name" value="PROTEIN_KINASE_DOM"/>
    <property type="match status" value="1"/>
</dbReference>
<evidence type="ECO:0000313" key="20">
    <source>
        <dbReference type="EMBL" id="JAU12528.1"/>
    </source>
</evidence>
<keyword evidence="8 15" id="KW-0547">Nucleotide-binding</keyword>
<dbReference type="PANTHER" id="PTHR27002:SF1094">
    <property type="entry name" value="CYSTEINE-RICH RECEPTOR-LIKE PROTEIN KINASE 36"/>
    <property type="match status" value="1"/>
</dbReference>
<keyword evidence="14" id="KW-0325">Glycoprotein</keyword>
<feature type="transmembrane region" description="Helical" evidence="16">
    <location>
        <begin position="295"/>
        <end position="316"/>
    </location>
</feature>
<feature type="domain" description="Gnk2-homologous" evidence="19">
    <location>
        <begin position="146"/>
        <end position="254"/>
    </location>
</feature>
<keyword evidence="5 16" id="KW-0812">Transmembrane</keyword>
<dbReference type="GO" id="GO:0009737">
    <property type="term" value="P:response to abscisic acid"/>
    <property type="evidence" value="ECO:0007669"/>
    <property type="project" value="UniProtKB-ARBA"/>
</dbReference>
<evidence type="ECO:0000256" key="8">
    <source>
        <dbReference type="ARBA" id="ARBA00022741"/>
    </source>
</evidence>
<dbReference type="FunFam" id="1.10.510.10:FF:000343">
    <property type="entry name" value="Cysteine-rich receptor-like protein kinase 28"/>
    <property type="match status" value="1"/>
</dbReference>
<dbReference type="SUPFAM" id="SSF56112">
    <property type="entry name" value="Protein kinase-like (PK-like)"/>
    <property type="match status" value="1"/>
</dbReference>
<protein>
    <submittedName>
        <fullName evidence="20">Cysteine-rich receptor-like protein kinase 37</fullName>
    </submittedName>
</protein>
<dbReference type="GO" id="GO:0005886">
    <property type="term" value="C:plasma membrane"/>
    <property type="evidence" value="ECO:0007669"/>
    <property type="project" value="TreeGrafter"/>
</dbReference>
<evidence type="ECO:0000256" key="2">
    <source>
        <dbReference type="ARBA" id="ARBA00022527"/>
    </source>
</evidence>
<keyword evidence="3" id="KW-0597">Phosphoprotein</keyword>
<dbReference type="InterPro" id="IPR017441">
    <property type="entry name" value="Protein_kinase_ATP_BS"/>
</dbReference>
<evidence type="ECO:0000256" key="1">
    <source>
        <dbReference type="ARBA" id="ARBA00004167"/>
    </source>
</evidence>
<gene>
    <name evidence="20" type="ORF">GA_TR19234_c2_g1_i1_g.61679</name>
</gene>
<evidence type="ECO:0000256" key="15">
    <source>
        <dbReference type="PROSITE-ProRule" id="PRU10141"/>
    </source>
</evidence>
<evidence type="ECO:0000256" key="5">
    <source>
        <dbReference type="ARBA" id="ARBA00022692"/>
    </source>
</evidence>
<dbReference type="CDD" id="cd14066">
    <property type="entry name" value="STKc_IRAK"/>
    <property type="match status" value="1"/>
</dbReference>
<dbReference type="Gene3D" id="3.30.200.20">
    <property type="entry name" value="Phosphorylase Kinase, domain 1"/>
    <property type="match status" value="1"/>
</dbReference>
<dbReference type="SMART" id="SM00220">
    <property type="entry name" value="S_TKc"/>
    <property type="match status" value="1"/>
</dbReference>
<evidence type="ECO:0000256" key="9">
    <source>
        <dbReference type="ARBA" id="ARBA00022777"/>
    </source>
</evidence>
<evidence type="ECO:0000256" key="17">
    <source>
        <dbReference type="SAM" id="SignalP"/>
    </source>
</evidence>
<evidence type="ECO:0000256" key="12">
    <source>
        <dbReference type="ARBA" id="ARBA00023136"/>
    </source>
</evidence>
<dbReference type="PROSITE" id="PS00108">
    <property type="entry name" value="PROTEIN_KINASE_ST"/>
    <property type="match status" value="1"/>
</dbReference>
<evidence type="ECO:0000256" key="6">
    <source>
        <dbReference type="ARBA" id="ARBA00022729"/>
    </source>
</evidence>